<comment type="caution">
    <text evidence="13">The sequence shown here is derived from an EMBL/GenBank/DDBJ whole genome shotgun (WGS) entry which is preliminary data.</text>
</comment>
<evidence type="ECO:0000256" key="4">
    <source>
        <dbReference type="ARBA" id="ARBA00022692"/>
    </source>
</evidence>
<feature type="chain" id="PRO_5035799853" description="Mitochondrial 2-oxoglutarate/malate carrier protein" evidence="12">
    <location>
        <begin position="22"/>
        <end position="305"/>
    </location>
</feature>
<evidence type="ECO:0000256" key="10">
    <source>
        <dbReference type="PROSITE-ProRule" id="PRU00282"/>
    </source>
</evidence>
<keyword evidence="7" id="KW-1133">Transmembrane helix</keyword>
<dbReference type="InterPro" id="IPR018108">
    <property type="entry name" value="MCP_transmembrane"/>
</dbReference>
<keyword evidence="14" id="KW-1185">Reference proteome</keyword>
<evidence type="ECO:0000256" key="12">
    <source>
        <dbReference type="SAM" id="SignalP"/>
    </source>
</evidence>
<dbReference type="PANTHER" id="PTHR45618">
    <property type="entry name" value="MITOCHONDRIAL DICARBOXYLATE CARRIER-RELATED"/>
    <property type="match status" value="1"/>
</dbReference>
<name>A0A8S1P912_PARPR</name>
<sequence>MPTLFELLSPFLIGGISGCTATTFVQPMDTVKVRIQVRSELKGQGQTINVSTIEIIKDILKTEGPFGFYKGIGAALLRQVTYATTRLGLYRAIDDHYKRTHGRSMIFWERCLASSFSGFVGSLVGNPADLCLVRFQADTLLPEAQRRNYKNVFDALYRIVSEEGLVTLWRGSLPTIIRAIAMNLSMLTTYDQIKDIIVSLHGKGKEDYMDKLLSSAAAGIGCAIASLPPDNLKTKLQRMKKDPTTGQFPYKNIGDCFLKTIKREGVTGLWVGLPVFYTRVGPHAMITLLVQDTLTQMWNPPKKKN</sequence>
<evidence type="ECO:0000256" key="11">
    <source>
        <dbReference type="RuleBase" id="RU000488"/>
    </source>
</evidence>
<evidence type="ECO:0000256" key="5">
    <source>
        <dbReference type="ARBA" id="ARBA00022737"/>
    </source>
</evidence>
<dbReference type="PROSITE" id="PS50920">
    <property type="entry name" value="SOLCAR"/>
    <property type="match status" value="3"/>
</dbReference>
<evidence type="ECO:0000256" key="8">
    <source>
        <dbReference type="ARBA" id="ARBA00023128"/>
    </source>
</evidence>
<gene>
    <name evidence="13" type="ORF">PPRIM_AZ9-3.1.T1100065</name>
</gene>
<evidence type="ECO:0000313" key="14">
    <source>
        <dbReference type="Proteomes" id="UP000688137"/>
    </source>
</evidence>
<evidence type="ECO:0000256" key="7">
    <source>
        <dbReference type="ARBA" id="ARBA00022989"/>
    </source>
</evidence>
<proteinExistence type="inferred from homology"/>
<evidence type="ECO:0000256" key="2">
    <source>
        <dbReference type="ARBA" id="ARBA00006375"/>
    </source>
</evidence>
<evidence type="ECO:0000256" key="3">
    <source>
        <dbReference type="ARBA" id="ARBA00022448"/>
    </source>
</evidence>
<keyword evidence="5" id="KW-0677">Repeat</keyword>
<evidence type="ECO:0008006" key="15">
    <source>
        <dbReference type="Google" id="ProtNLM"/>
    </source>
</evidence>
<dbReference type="FunFam" id="1.50.40.10:FF:000009">
    <property type="entry name" value="Mitochondrial 2-oxoglutarate/malate carrier protein"/>
    <property type="match status" value="1"/>
</dbReference>
<protein>
    <recommendedName>
        <fullName evidence="15">Mitochondrial 2-oxoglutarate/malate carrier protein</fullName>
    </recommendedName>
</protein>
<keyword evidence="4 10" id="KW-0812">Transmembrane</keyword>
<accession>A0A8S1P912</accession>
<dbReference type="InterPro" id="IPR050391">
    <property type="entry name" value="Mito_Metabolite_Transporter"/>
</dbReference>
<evidence type="ECO:0000313" key="13">
    <source>
        <dbReference type="EMBL" id="CAD8099636.1"/>
    </source>
</evidence>
<feature type="repeat" description="Solcar" evidence="10">
    <location>
        <begin position="105"/>
        <end position="196"/>
    </location>
</feature>
<feature type="signal peptide" evidence="12">
    <location>
        <begin position="1"/>
        <end position="21"/>
    </location>
</feature>
<keyword evidence="3 11" id="KW-0813">Transport</keyword>
<dbReference type="Proteomes" id="UP000688137">
    <property type="component" value="Unassembled WGS sequence"/>
</dbReference>
<dbReference type="GO" id="GO:0005743">
    <property type="term" value="C:mitochondrial inner membrane"/>
    <property type="evidence" value="ECO:0007669"/>
    <property type="project" value="UniProtKB-SubCell"/>
</dbReference>
<feature type="repeat" description="Solcar" evidence="10">
    <location>
        <begin position="5"/>
        <end position="96"/>
    </location>
</feature>
<feature type="repeat" description="Solcar" evidence="10">
    <location>
        <begin position="206"/>
        <end position="297"/>
    </location>
</feature>
<dbReference type="AlphaFoldDB" id="A0A8S1P912"/>
<dbReference type="Pfam" id="PF00153">
    <property type="entry name" value="Mito_carr"/>
    <property type="match status" value="3"/>
</dbReference>
<comment type="similarity">
    <text evidence="2 11">Belongs to the mitochondrial carrier (TC 2.A.29) family.</text>
</comment>
<keyword evidence="6" id="KW-0999">Mitochondrion inner membrane</keyword>
<keyword evidence="9 10" id="KW-0472">Membrane</keyword>
<evidence type="ECO:0000256" key="6">
    <source>
        <dbReference type="ARBA" id="ARBA00022792"/>
    </source>
</evidence>
<evidence type="ECO:0000256" key="1">
    <source>
        <dbReference type="ARBA" id="ARBA00004448"/>
    </source>
</evidence>
<reference evidence="13" key="1">
    <citation type="submission" date="2021-01" db="EMBL/GenBank/DDBJ databases">
        <authorList>
            <consortium name="Genoscope - CEA"/>
            <person name="William W."/>
        </authorList>
    </citation>
    <scope>NUCLEOTIDE SEQUENCE</scope>
</reference>
<keyword evidence="12" id="KW-0732">Signal</keyword>
<keyword evidence="8" id="KW-0496">Mitochondrion</keyword>
<evidence type="ECO:0000256" key="9">
    <source>
        <dbReference type="ARBA" id="ARBA00023136"/>
    </source>
</evidence>
<dbReference type="EMBL" id="CAJJDM010000113">
    <property type="protein sequence ID" value="CAD8099636.1"/>
    <property type="molecule type" value="Genomic_DNA"/>
</dbReference>
<dbReference type="OMA" id="CIRIALH"/>
<comment type="subcellular location">
    <subcellularLocation>
        <location evidence="1">Mitochondrion inner membrane</location>
        <topology evidence="1">Multi-pass membrane protein</topology>
    </subcellularLocation>
</comment>
<organism evidence="13 14">
    <name type="scientific">Paramecium primaurelia</name>
    <dbReference type="NCBI Taxonomy" id="5886"/>
    <lineage>
        <taxon>Eukaryota</taxon>
        <taxon>Sar</taxon>
        <taxon>Alveolata</taxon>
        <taxon>Ciliophora</taxon>
        <taxon>Intramacronucleata</taxon>
        <taxon>Oligohymenophorea</taxon>
        <taxon>Peniculida</taxon>
        <taxon>Parameciidae</taxon>
        <taxon>Paramecium</taxon>
    </lineage>
</organism>